<keyword evidence="2" id="KW-1003">Cell membrane</keyword>
<evidence type="ECO:0000259" key="9">
    <source>
        <dbReference type="PROSITE" id="PS50006"/>
    </source>
</evidence>
<evidence type="ECO:0000256" key="1">
    <source>
        <dbReference type="ARBA" id="ARBA00004651"/>
    </source>
</evidence>
<dbReference type="EMBL" id="JBHUGD010000003">
    <property type="protein sequence ID" value="MFD1946295.1"/>
    <property type="molecule type" value="Genomic_DNA"/>
</dbReference>
<feature type="transmembrane region" description="Helical" evidence="8">
    <location>
        <begin position="102"/>
        <end position="125"/>
    </location>
</feature>
<dbReference type="RefSeq" id="WP_343916315.1">
    <property type="nucleotide sequence ID" value="NZ_BAAAJT010000002.1"/>
</dbReference>
<dbReference type="Proteomes" id="UP001597351">
    <property type="component" value="Unassembled WGS sequence"/>
</dbReference>
<keyword evidence="6 8" id="KW-0472">Membrane</keyword>
<evidence type="ECO:0000256" key="6">
    <source>
        <dbReference type="ARBA" id="ARBA00023136"/>
    </source>
</evidence>
<feature type="transmembrane region" description="Helical" evidence="8">
    <location>
        <begin position="49"/>
        <end position="69"/>
    </location>
</feature>
<feature type="transmembrane region" description="Helical" evidence="8">
    <location>
        <begin position="15"/>
        <end position="37"/>
    </location>
</feature>
<comment type="caution">
    <text evidence="10">The sequence shown here is derived from an EMBL/GenBank/DDBJ whole genome shotgun (WGS) entry which is preliminary data.</text>
</comment>
<keyword evidence="5 8" id="KW-1133">Transmembrane helix</keyword>
<dbReference type="InterPro" id="IPR000253">
    <property type="entry name" value="FHA_dom"/>
</dbReference>
<sequence length="349" mass="35935">MTLPTLPAASLDRRFYAYALDRLVAWPLLVLAAWLGWRLASDGSWLPGLVLVLGVALLVTVVLGLLVGLQGSTPGKTVVGLRVVGAESGEPLGAGPGVLRTLVLALAGLPALGLGVATLAQTAVLDPGRRRRGWHDHLTGAVVVDVRPAAERTPDAVAPVAPQQVVNLTAMRLAPAAARPAPTQAPTPTPTPTPAPARRAAPAPSEPATVPVPSAGSDLERTQVRGLPAVGRHAAPPAPVGWQVAFDSGEQLVVDGVALLGRRPEGRPGEAVHHLVPLRSEDMSVSKTHAQLHVSGDGSLVVTDRGSTNGSALVRSGVARQLPPGKPTTLLDGDVVRFGDRSMTVSRQS</sequence>
<evidence type="ECO:0000313" key="10">
    <source>
        <dbReference type="EMBL" id="MFD1946295.1"/>
    </source>
</evidence>
<organism evidence="10 11">
    <name type="scientific">Nocardioides aestuarii</name>
    <dbReference type="NCBI Taxonomy" id="252231"/>
    <lineage>
        <taxon>Bacteria</taxon>
        <taxon>Bacillati</taxon>
        <taxon>Actinomycetota</taxon>
        <taxon>Actinomycetes</taxon>
        <taxon>Propionibacteriales</taxon>
        <taxon>Nocardioidaceae</taxon>
        <taxon>Nocardioides</taxon>
    </lineage>
</organism>
<dbReference type="InterPro" id="IPR008984">
    <property type="entry name" value="SMAD_FHA_dom_sf"/>
</dbReference>
<evidence type="ECO:0000313" key="11">
    <source>
        <dbReference type="Proteomes" id="UP001597351"/>
    </source>
</evidence>
<keyword evidence="3" id="KW-0597">Phosphoprotein</keyword>
<evidence type="ECO:0000256" key="3">
    <source>
        <dbReference type="ARBA" id="ARBA00022553"/>
    </source>
</evidence>
<dbReference type="SUPFAM" id="SSF49879">
    <property type="entry name" value="SMAD/FHA domain"/>
    <property type="match status" value="1"/>
</dbReference>
<feature type="compositionally biased region" description="Pro residues" evidence="7">
    <location>
        <begin position="183"/>
        <end position="195"/>
    </location>
</feature>
<gene>
    <name evidence="10" type="ORF">ACFSDE_05785</name>
</gene>
<protein>
    <submittedName>
        <fullName evidence="10">RDD family protein</fullName>
    </submittedName>
</protein>
<evidence type="ECO:0000256" key="5">
    <source>
        <dbReference type="ARBA" id="ARBA00022989"/>
    </source>
</evidence>
<proteinExistence type="predicted"/>
<dbReference type="InterPro" id="IPR010432">
    <property type="entry name" value="RDD"/>
</dbReference>
<feature type="region of interest" description="Disordered" evidence="7">
    <location>
        <begin position="175"/>
        <end position="220"/>
    </location>
</feature>
<dbReference type="Pfam" id="PF00498">
    <property type="entry name" value="FHA"/>
    <property type="match status" value="1"/>
</dbReference>
<accession>A0ABW4TIR8</accession>
<dbReference type="Gene3D" id="2.60.200.20">
    <property type="match status" value="1"/>
</dbReference>
<reference evidence="11" key="1">
    <citation type="journal article" date="2019" name="Int. J. Syst. Evol. Microbiol.">
        <title>The Global Catalogue of Microorganisms (GCM) 10K type strain sequencing project: providing services to taxonomists for standard genome sequencing and annotation.</title>
        <authorList>
            <consortium name="The Broad Institute Genomics Platform"/>
            <consortium name="The Broad Institute Genome Sequencing Center for Infectious Disease"/>
            <person name="Wu L."/>
            <person name="Ma J."/>
        </authorList>
    </citation>
    <scope>NUCLEOTIDE SEQUENCE [LARGE SCALE GENOMIC DNA]</scope>
    <source>
        <strain evidence="11">CGMCC 1.12477</strain>
    </source>
</reference>
<evidence type="ECO:0000256" key="2">
    <source>
        <dbReference type="ARBA" id="ARBA00022475"/>
    </source>
</evidence>
<comment type="subcellular location">
    <subcellularLocation>
        <location evidence="1">Cell membrane</location>
        <topology evidence="1">Multi-pass membrane protein</topology>
    </subcellularLocation>
</comment>
<evidence type="ECO:0000256" key="4">
    <source>
        <dbReference type="ARBA" id="ARBA00022692"/>
    </source>
</evidence>
<dbReference type="Pfam" id="PF06271">
    <property type="entry name" value="RDD"/>
    <property type="match status" value="1"/>
</dbReference>
<keyword evidence="4 8" id="KW-0812">Transmembrane</keyword>
<dbReference type="PROSITE" id="PS50006">
    <property type="entry name" value="FHA_DOMAIN"/>
    <property type="match status" value="1"/>
</dbReference>
<dbReference type="CDD" id="cd00060">
    <property type="entry name" value="FHA"/>
    <property type="match status" value="1"/>
</dbReference>
<feature type="domain" description="FHA" evidence="9">
    <location>
        <begin position="258"/>
        <end position="313"/>
    </location>
</feature>
<evidence type="ECO:0000256" key="7">
    <source>
        <dbReference type="SAM" id="MobiDB-lite"/>
    </source>
</evidence>
<feature type="compositionally biased region" description="Low complexity" evidence="7">
    <location>
        <begin position="196"/>
        <end position="209"/>
    </location>
</feature>
<dbReference type="PANTHER" id="PTHR36115">
    <property type="entry name" value="PROLINE-RICH ANTIGEN HOMOLOG-RELATED"/>
    <property type="match status" value="1"/>
</dbReference>
<name>A0ABW4TIR8_9ACTN</name>
<keyword evidence="11" id="KW-1185">Reference proteome</keyword>
<evidence type="ECO:0000256" key="8">
    <source>
        <dbReference type="SAM" id="Phobius"/>
    </source>
</evidence>
<dbReference type="InterPro" id="IPR051791">
    <property type="entry name" value="Pra-immunoreactive"/>
</dbReference>